<keyword evidence="5 8" id="KW-0812">Transmembrane</keyword>
<evidence type="ECO:0000256" key="5">
    <source>
        <dbReference type="ARBA" id="ARBA00022692"/>
    </source>
</evidence>
<dbReference type="EMBL" id="MINN01000074">
    <property type="protein sequence ID" value="OIU71686.1"/>
    <property type="molecule type" value="Genomic_DNA"/>
</dbReference>
<keyword evidence="3" id="KW-0813">Transport</keyword>
<evidence type="ECO:0000256" key="3">
    <source>
        <dbReference type="ARBA" id="ARBA00022448"/>
    </source>
</evidence>
<organism evidence="9 10">
    <name type="scientific">Rossellomorea aquimaris</name>
    <dbReference type="NCBI Taxonomy" id="189382"/>
    <lineage>
        <taxon>Bacteria</taxon>
        <taxon>Bacillati</taxon>
        <taxon>Bacillota</taxon>
        <taxon>Bacilli</taxon>
        <taxon>Bacillales</taxon>
        <taxon>Bacillaceae</taxon>
        <taxon>Rossellomorea</taxon>
    </lineage>
</organism>
<feature type="transmembrane region" description="Helical" evidence="8">
    <location>
        <begin position="42"/>
        <end position="62"/>
    </location>
</feature>
<evidence type="ECO:0000256" key="2">
    <source>
        <dbReference type="ARBA" id="ARBA00007998"/>
    </source>
</evidence>
<keyword evidence="7 8" id="KW-0472">Membrane</keyword>
<evidence type="ECO:0000313" key="10">
    <source>
        <dbReference type="Proteomes" id="UP000182062"/>
    </source>
</evidence>
<comment type="similarity">
    <text evidence="2">Belongs to the amino acid-polyamine-organocation (APC) superfamily. Spore germination protein (SGP) (TC 2.A.3.9) family.</text>
</comment>
<evidence type="ECO:0000256" key="4">
    <source>
        <dbReference type="ARBA" id="ARBA00022544"/>
    </source>
</evidence>
<dbReference type="OrthoDB" id="2078716at2"/>
<reference evidence="9 10" key="1">
    <citation type="submission" date="2016-09" db="EMBL/GenBank/DDBJ databases">
        <title>Bacillus aquimaris SAMM genome sequence reveals colonization and biosurfactant production capacities.</title>
        <authorList>
            <person name="Waghmode S.R."/>
            <person name="Suryavanshi M.V."/>
        </authorList>
    </citation>
    <scope>NUCLEOTIDE SEQUENCE [LARGE SCALE GENOMIC DNA]</scope>
    <source>
        <strain evidence="9 10">SAMM</strain>
    </source>
</reference>
<accession>A0A1J6W0N6</accession>
<feature type="transmembrane region" description="Helical" evidence="8">
    <location>
        <begin position="307"/>
        <end position="325"/>
    </location>
</feature>
<dbReference type="InterPro" id="IPR004761">
    <property type="entry name" value="Spore_GerAB"/>
</dbReference>
<feature type="transmembrane region" description="Helical" evidence="8">
    <location>
        <begin position="337"/>
        <end position="359"/>
    </location>
</feature>
<feature type="transmembrane region" description="Helical" evidence="8">
    <location>
        <begin position="148"/>
        <end position="165"/>
    </location>
</feature>
<comment type="subcellular location">
    <subcellularLocation>
        <location evidence="1">Membrane</location>
        <topology evidence="1">Multi-pass membrane protein</topology>
    </subcellularLocation>
</comment>
<name>A0A1J6W0N6_9BACI</name>
<dbReference type="GO" id="GO:0016020">
    <property type="term" value="C:membrane"/>
    <property type="evidence" value="ECO:0007669"/>
    <property type="project" value="UniProtKB-SubCell"/>
</dbReference>
<evidence type="ECO:0000256" key="1">
    <source>
        <dbReference type="ARBA" id="ARBA00004141"/>
    </source>
</evidence>
<dbReference type="PANTHER" id="PTHR34975:SF2">
    <property type="entry name" value="SPORE GERMINATION PROTEIN A2"/>
    <property type="match status" value="1"/>
</dbReference>
<dbReference type="NCBIfam" id="TIGR00912">
    <property type="entry name" value="2A0309"/>
    <property type="match status" value="1"/>
</dbReference>
<evidence type="ECO:0000256" key="7">
    <source>
        <dbReference type="ARBA" id="ARBA00023136"/>
    </source>
</evidence>
<evidence type="ECO:0000313" key="9">
    <source>
        <dbReference type="EMBL" id="OIU71686.1"/>
    </source>
</evidence>
<feature type="transmembrane region" description="Helical" evidence="8">
    <location>
        <begin position="265"/>
        <end position="287"/>
    </location>
</feature>
<keyword evidence="4" id="KW-0309">Germination</keyword>
<proteinExistence type="inferred from homology"/>
<dbReference type="AlphaFoldDB" id="A0A1J6W0N6"/>
<evidence type="ECO:0000256" key="6">
    <source>
        <dbReference type="ARBA" id="ARBA00022989"/>
    </source>
</evidence>
<gene>
    <name evidence="9" type="ORF">BHE18_03220</name>
</gene>
<dbReference type="RefSeq" id="WP_071617356.1">
    <property type="nucleotide sequence ID" value="NZ_MINN01000074.1"/>
</dbReference>
<keyword evidence="10" id="KW-1185">Reference proteome</keyword>
<feature type="transmembrane region" description="Helical" evidence="8">
    <location>
        <begin position="119"/>
        <end position="136"/>
    </location>
</feature>
<protein>
    <submittedName>
        <fullName evidence="9">Uncharacterized protein</fullName>
    </submittedName>
</protein>
<feature type="transmembrane region" description="Helical" evidence="8">
    <location>
        <begin position="82"/>
        <end position="99"/>
    </location>
</feature>
<feature type="transmembrane region" description="Helical" evidence="8">
    <location>
        <begin position="185"/>
        <end position="207"/>
    </location>
</feature>
<keyword evidence="6 8" id="KW-1133">Transmembrane helix</keyword>
<evidence type="ECO:0000256" key="8">
    <source>
        <dbReference type="SAM" id="Phobius"/>
    </source>
</evidence>
<dbReference type="Proteomes" id="UP000182062">
    <property type="component" value="Unassembled WGS sequence"/>
</dbReference>
<comment type="caution">
    <text evidence="9">The sequence shown here is derived from an EMBL/GenBank/DDBJ whole genome shotgun (WGS) entry which is preliminary data.</text>
</comment>
<feature type="transmembrane region" description="Helical" evidence="8">
    <location>
        <begin position="12"/>
        <end position="30"/>
    </location>
</feature>
<feature type="transmembrane region" description="Helical" evidence="8">
    <location>
        <begin position="219"/>
        <end position="245"/>
    </location>
</feature>
<dbReference type="Pfam" id="PF03845">
    <property type="entry name" value="Spore_permease"/>
    <property type="match status" value="1"/>
</dbReference>
<dbReference type="GO" id="GO:0009847">
    <property type="term" value="P:spore germination"/>
    <property type="evidence" value="ECO:0007669"/>
    <property type="project" value="InterPro"/>
</dbReference>
<dbReference type="PANTHER" id="PTHR34975">
    <property type="entry name" value="SPORE GERMINATION PROTEIN A2"/>
    <property type="match status" value="1"/>
</dbReference>
<sequence>MNGPLEKISPRQFKLLVLFFSVGSSILLVPPSLIQSSQHDGWISGLIGVAVGIGVIMIYLGLIKAYPGESLFSIFNKIYGRVAGKAVSSLYLVFIFLLTCEVVSNMGDFMTTQIMIETPKEYIHLLFMLPIIYGVIKGLEVIGRSAEVIYPTFLILLVLLIVFIIPEGQFRNLEPVLGEGLKPVLNGSFSILTVPYLELFILTMISPHVSEKKEVGKSFIIGGLIGGMILVITTFLILIVLGYSFSSLVPFPTYVLAKKINIADFLQRVEIIAAAVWIISIFFKVIICFYSTVTGLGELLGFQNKKILTYPIGVCVFYFSVYIYPNIAFFTMFVSDVILSYSLLFGLFIPLISLIMIPIKKKIEKTSKNAEGVGGNAG</sequence>